<dbReference type="Proteomes" id="UP000247792">
    <property type="component" value="Unassembled WGS sequence"/>
</dbReference>
<keyword evidence="1" id="KW-0732">Signal</keyword>
<feature type="signal peptide" evidence="1">
    <location>
        <begin position="1"/>
        <end position="20"/>
    </location>
</feature>
<evidence type="ECO:0000313" key="3">
    <source>
        <dbReference type="Proteomes" id="UP000247792"/>
    </source>
</evidence>
<comment type="caution">
    <text evidence="2">The sequence shown here is derived from an EMBL/GenBank/DDBJ whole genome shotgun (WGS) entry which is preliminary data.</text>
</comment>
<organism evidence="2 3">
    <name type="scientific">Undibacterium pigrum</name>
    <dbReference type="NCBI Taxonomy" id="401470"/>
    <lineage>
        <taxon>Bacteria</taxon>
        <taxon>Pseudomonadati</taxon>
        <taxon>Pseudomonadota</taxon>
        <taxon>Betaproteobacteria</taxon>
        <taxon>Burkholderiales</taxon>
        <taxon>Oxalobacteraceae</taxon>
        <taxon>Undibacterium</taxon>
    </lineage>
</organism>
<dbReference type="AlphaFoldDB" id="A0A318JA04"/>
<keyword evidence="3" id="KW-1185">Reference proteome</keyword>
<reference evidence="2 3" key="1">
    <citation type="submission" date="2018-05" db="EMBL/GenBank/DDBJ databases">
        <title>Genomic Encyclopedia of Type Strains, Phase IV (KMG-IV): sequencing the most valuable type-strain genomes for metagenomic binning, comparative biology and taxonomic classification.</title>
        <authorList>
            <person name="Goeker M."/>
        </authorList>
    </citation>
    <scope>NUCLEOTIDE SEQUENCE [LARGE SCALE GENOMIC DNA]</scope>
    <source>
        <strain evidence="2 3">DSM 19792</strain>
    </source>
</reference>
<dbReference type="EMBL" id="QJKB01000002">
    <property type="protein sequence ID" value="PXX44797.1"/>
    <property type="molecule type" value="Genomic_DNA"/>
</dbReference>
<dbReference type="RefSeq" id="WP_110254298.1">
    <property type="nucleotide sequence ID" value="NZ_QJKB01000002.1"/>
</dbReference>
<sequence>MKKFLPIALAAALLAGCATPYSETPLAGNFPTTTQNKLQAASHWLVIAKDVAEQIKLGTDKIGAPVYVMPPEKDSQFTQAFYTQIITSLVNQGVVVRKINDGTAQVVSIETQLVRFSPDRHQNRRFTSVTAIGAGIAAVHGLGIPVKTDAVLGAFAITGAYDWTNWVNQEYAKGPTPRHELIVTTSLVKNSQYVARRTDAYYVADWDWTLYNKDTDFNFRVVGGQ</sequence>
<evidence type="ECO:0000256" key="1">
    <source>
        <dbReference type="SAM" id="SignalP"/>
    </source>
</evidence>
<feature type="chain" id="PRO_5016249409" description="Lipoprotein" evidence="1">
    <location>
        <begin position="21"/>
        <end position="225"/>
    </location>
</feature>
<name>A0A318JA04_9BURK</name>
<evidence type="ECO:0000313" key="2">
    <source>
        <dbReference type="EMBL" id="PXX44797.1"/>
    </source>
</evidence>
<protein>
    <recommendedName>
        <fullName evidence="4">Lipoprotein</fullName>
    </recommendedName>
</protein>
<proteinExistence type="predicted"/>
<accession>A0A318JA04</accession>
<gene>
    <name evidence="2" type="ORF">DFR42_1029</name>
</gene>
<dbReference type="OrthoDB" id="6891340at2"/>
<evidence type="ECO:0008006" key="4">
    <source>
        <dbReference type="Google" id="ProtNLM"/>
    </source>
</evidence>
<dbReference type="PROSITE" id="PS51257">
    <property type="entry name" value="PROKAR_LIPOPROTEIN"/>
    <property type="match status" value="1"/>
</dbReference>